<dbReference type="Gene3D" id="3.20.20.80">
    <property type="entry name" value="Glycosidases"/>
    <property type="match status" value="5"/>
</dbReference>
<evidence type="ECO:0000256" key="2">
    <source>
        <dbReference type="ARBA" id="ARBA00005684"/>
    </source>
</evidence>
<evidence type="ECO:0000256" key="1">
    <source>
        <dbReference type="ARBA" id="ARBA00000439"/>
    </source>
</evidence>
<evidence type="ECO:0000256" key="5">
    <source>
        <dbReference type="ARBA" id="ARBA00022676"/>
    </source>
</evidence>
<dbReference type="Pfam" id="PF00128">
    <property type="entry name" value="Alpha-amylase"/>
    <property type="match status" value="1"/>
</dbReference>
<comment type="catalytic activity">
    <reaction evidence="1 10">
        <text>Transfers a segment of a (1-&gt;4)-alpha-D-glucan to a new position in an acceptor, which may be glucose or a (1-&gt;4)-alpha-D-glucan.</text>
        <dbReference type="EC" id="2.4.1.25"/>
    </reaction>
</comment>
<keyword evidence="7 10" id="KW-0119">Carbohydrate metabolism</keyword>
<dbReference type="EC" id="2.4.1.25" evidence="3 10"/>
<dbReference type="InterPro" id="IPR017853">
    <property type="entry name" value="GH"/>
</dbReference>
<comment type="similarity">
    <text evidence="2 10">Belongs to the disproportionating enzyme family.</text>
</comment>
<dbReference type="GO" id="GO:0004134">
    <property type="term" value="F:4-alpha-glucanotransferase activity"/>
    <property type="evidence" value="ECO:0007669"/>
    <property type="project" value="UniProtKB-EC"/>
</dbReference>
<evidence type="ECO:0000313" key="13">
    <source>
        <dbReference type="Proteomes" id="UP000286806"/>
    </source>
</evidence>
<dbReference type="NCBIfam" id="TIGR02401">
    <property type="entry name" value="trehalose_TreY"/>
    <property type="match status" value="1"/>
</dbReference>
<dbReference type="EMBL" id="BGOW01000012">
    <property type="protein sequence ID" value="GBL45507.1"/>
    <property type="molecule type" value="Genomic_DNA"/>
</dbReference>
<dbReference type="Pfam" id="PF02446">
    <property type="entry name" value="Glyco_hydro_77"/>
    <property type="match status" value="1"/>
</dbReference>
<comment type="caution">
    <text evidence="12">The sequence shown here is derived from an EMBL/GenBank/DDBJ whole genome shotgun (WGS) entry which is preliminary data.</text>
</comment>
<evidence type="ECO:0000256" key="6">
    <source>
        <dbReference type="ARBA" id="ARBA00022679"/>
    </source>
</evidence>
<keyword evidence="6 10" id="KW-0808">Transferase</keyword>
<dbReference type="InterPro" id="IPR012767">
    <property type="entry name" value="Trehalose_TreY"/>
</dbReference>
<dbReference type="SMART" id="SM00642">
    <property type="entry name" value="Aamy"/>
    <property type="match status" value="1"/>
</dbReference>
<dbReference type="Pfam" id="PF21226">
    <property type="entry name" value="MalQ_N"/>
    <property type="match status" value="1"/>
</dbReference>
<dbReference type="InterPro" id="IPR048458">
    <property type="entry name" value="MalQ_N"/>
</dbReference>
<dbReference type="InterPro" id="IPR003385">
    <property type="entry name" value="Glyco_hydro_77"/>
</dbReference>
<dbReference type="NCBIfam" id="TIGR00217">
    <property type="entry name" value="malQ"/>
    <property type="match status" value="1"/>
</dbReference>
<dbReference type="GO" id="GO:0005975">
    <property type="term" value="P:carbohydrate metabolic process"/>
    <property type="evidence" value="ECO:0007669"/>
    <property type="project" value="InterPro"/>
</dbReference>
<evidence type="ECO:0000256" key="8">
    <source>
        <dbReference type="ARBA" id="ARBA00031423"/>
    </source>
</evidence>
<dbReference type="InterPro" id="IPR006047">
    <property type="entry name" value="GH13_cat_dom"/>
</dbReference>
<evidence type="ECO:0000256" key="3">
    <source>
        <dbReference type="ARBA" id="ARBA00012560"/>
    </source>
</evidence>
<dbReference type="SUPFAM" id="SSF51445">
    <property type="entry name" value="(Trans)glycosidases"/>
    <property type="match status" value="2"/>
</dbReference>
<dbReference type="RefSeq" id="WP_124704329.1">
    <property type="nucleotide sequence ID" value="NZ_BGOW01000012.1"/>
</dbReference>
<protein>
    <recommendedName>
        <fullName evidence="4 10">4-alpha-glucanotransferase</fullName>
        <ecNumber evidence="3 10">2.4.1.25</ecNumber>
    </recommendedName>
    <alternativeName>
        <fullName evidence="8 10">Amylomaltase</fullName>
    </alternativeName>
    <alternativeName>
        <fullName evidence="9 10">Disproportionating enzyme</fullName>
    </alternativeName>
</protein>
<sequence length="1712" mass="191402">MTQPDALTQLADLYGIASEYFDIWGNIRHTSTTTQRALLGAMGVELDGDLSVILAEHEARPWRRLLPPVLVVRDTDGAPAVAVTFPAAHADKAHRWILTRENGGREEGTFQPSGLEITSSRLIDGELYQRGLLRLPACPPAGYHQLAVRTPDGVEPGMTLIGVPATSYQPPALADGRRIHGPALQLYGVRSQRNWGIGDFTDLRLMVELAGESGMDIVGLNPLHALFPGNPAHVSPYSPSSRLFLNILYLDVEAVADFAECEEARAMVADEVFQARLRALRSEELVDYPQITAIKLALLTYLYRHFRARHLKGNSERGQQFRVFQAEGGAALRRHALFEALQAHFQGHDASVWGWPVWPEAYREPAAPMVTAFAQDHVEELEYYEYLQWLADLQLDAAGKASLTFDLGVGLYGDLAVSVDRGGAEAWANQDCYALGVGVGAPPDDFNLNGQDWGLPPWIPGRLQETAYAPFIATLRANMRHMGALRIDHVMGLMRLFWIPHDNGAGAVAGSYVSYPFDDLLGILMLESQRNQCLVIGEDLGTVPDSLRERLQQAGILSYRVLFFSRDAQGGFMPPADYPAQSLVTVTTHDLPTLRGYWDGRDIDLRATLGLFPDDNVRQQQIIARSHDRAALLIALEREGLLEEGSSLHPVANPDMSLELASAIHRFLARTPAQVMMIHLDDIFGQMEQVNLPGAGSDIYPSWRRRLTVNLEEWRDDPRVKRMVDALNAERAKAGTAASHQLDMPPPSAPRIPLSTYRLQFNRDFTFNQAREIVPYLSALGISHLYASPYLKARPGSSHGYDIIDHNTLNPEIGTYEEFEQLCTVLAEHGMGQVLDIVPNHMGVQGGDNVWWLDVLENGQASAHAGFFDIDWKPAKAELHGKVLLPVLGNRYGAVLDNAELQLRFDAQRGEFVIYYFEHHFPVDPAQYPQILTYRMDSLSARLGQDHPMLMEYQSLVTAFRNLPPHDESSPERQVERRRDKEVHKHHLAGLVERSSDIAWFLEENIQLFNGTAGESSSFDHLHRLIEAQAYRLTFWRVASDEINYRRFFDINDLAGLRMENDEVFDATHQLLLRLVQEGKLDGLRLDHPDGLYDPEAYFSKLVEQCNRVGHAPYLVVEKILAVHERLRASWPVHGTTGYEFTNLLNGLFVVTSAAERMERLYNGFIGEPVHFGDLLYRSKKLIMKTALSGELNVLANLLSKIAEADRQTCDYTLNGLRLALAEIVACFPVYRGYISAREVTAEDRHNVEQATAAAKRRSAAADTSIFDFLRDVLTLAAAEGKALAYYEQVLAFAMKFQQFTSPVMAKGLEDTSAYIYHRLLSLNEVGGDPRQFGVTRTAFHRANLVRADHWPHAMLATSTHDTKRSEDVRARLNVLSEIPAVWRLALRHWSHANSGLKRLVDGMLVPTPNDEYFIYQTLLGIWPPGEPDANEMANFNARLTEYLVKAMREAKEHTSWINPNAAYEEAIVAFANALINAPPESAFLANFLSLQRRIAWMGMFNSLSQTLIKLTVPGVPDVYQGCEVWDFSLVDPDNRRPVDFGRRQTMLDALHRLAAQTPQQRSAGARALCDTLEGGRAKLLVISTALTLRTRWPEVFQHGKYLPLAVRGEHAGHVCAYARISEGRAVITLAPRFFVRLLGEAGMIPLGEKIWGDTTVDIPFHRPDKQYTCAFTGKVLGLHQRGSGWTLSVAQVLTEFPVGLVVVENVQASPA</sequence>
<dbReference type="OrthoDB" id="9761577at2"/>
<evidence type="ECO:0000256" key="9">
    <source>
        <dbReference type="ARBA" id="ARBA00031501"/>
    </source>
</evidence>
<dbReference type="PANTHER" id="PTHR32438:SF5">
    <property type="entry name" value="4-ALPHA-GLUCANOTRANSFERASE DPE1, CHLOROPLASTIC_AMYLOPLASTIC"/>
    <property type="match status" value="1"/>
</dbReference>
<reference evidence="12 13" key="1">
    <citation type="journal article" date="2019" name="Front. Microbiol.">
        <title>Genomes of Neutrophilic Sulfur-Oxidizing Chemolithoautotrophs Representing 9 Proteobacterial Species From 8 Genera.</title>
        <authorList>
            <person name="Watanabe T."/>
            <person name="Kojima H."/>
            <person name="Umezawa K."/>
            <person name="Hori C."/>
            <person name="Takasuka T.E."/>
            <person name="Kato Y."/>
            <person name="Fukui M."/>
        </authorList>
    </citation>
    <scope>NUCLEOTIDE SEQUENCE [LARGE SCALE GENOMIC DNA]</scope>
    <source>
        <strain evidence="12 13">TTN</strain>
    </source>
</reference>
<keyword evidence="5 10" id="KW-0328">Glycosyltransferase</keyword>
<dbReference type="CDD" id="cd11336">
    <property type="entry name" value="AmyAc_MTSase"/>
    <property type="match status" value="1"/>
</dbReference>
<gene>
    <name evidence="12" type="ORF">SFMTTN_1316</name>
</gene>
<evidence type="ECO:0000256" key="4">
    <source>
        <dbReference type="ARBA" id="ARBA00020295"/>
    </source>
</evidence>
<organism evidence="12 13">
    <name type="scientific">Sulfuriferula multivorans</name>
    <dbReference type="NCBI Taxonomy" id="1559896"/>
    <lineage>
        <taxon>Bacteria</taxon>
        <taxon>Pseudomonadati</taxon>
        <taxon>Pseudomonadota</taxon>
        <taxon>Betaproteobacteria</taxon>
        <taxon>Nitrosomonadales</taxon>
        <taxon>Sulfuricellaceae</taxon>
        <taxon>Sulfuriferula</taxon>
    </lineage>
</organism>
<evidence type="ECO:0000313" key="12">
    <source>
        <dbReference type="EMBL" id="GBL45507.1"/>
    </source>
</evidence>
<evidence type="ECO:0000259" key="11">
    <source>
        <dbReference type="SMART" id="SM00642"/>
    </source>
</evidence>
<proteinExistence type="inferred from homology"/>
<accession>A0A401JD53</accession>
<feature type="domain" description="Glycosyl hydrolase family 13 catalytic" evidence="11">
    <location>
        <begin position="755"/>
        <end position="1262"/>
    </location>
</feature>
<dbReference type="NCBIfam" id="NF011077">
    <property type="entry name" value="PRK14507.1"/>
    <property type="match status" value="1"/>
</dbReference>
<evidence type="ECO:0000256" key="10">
    <source>
        <dbReference type="RuleBase" id="RU361207"/>
    </source>
</evidence>
<dbReference type="Proteomes" id="UP000286806">
    <property type="component" value="Unassembled WGS sequence"/>
</dbReference>
<dbReference type="PANTHER" id="PTHR32438">
    <property type="entry name" value="4-ALPHA-GLUCANOTRANSFERASE DPE1, CHLOROPLASTIC/AMYLOPLASTIC"/>
    <property type="match status" value="1"/>
</dbReference>
<name>A0A401JD53_9PROT</name>
<evidence type="ECO:0000256" key="7">
    <source>
        <dbReference type="ARBA" id="ARBA00023277"/>
    </source>
</evidence>
<keyword evidence="13" id="KW-1185">Reference proteome</keyword>